<dbReference type="InterPro" id="IPR001753">
    <property type="entry name" value="Enoyl-CoA_hydra/iso"/>
</dbReference>
<evidence type="ECO:0000313" key="8">
    <source>
        <dbReference type="EMBL" id="JAC95706.1"/>
    </source>
</evidence>
<dbReference type="GO" id="GO:0003723">
    <property type="term" value="F:RNA binding"/>
    <property type="evidence" value="ECO:0007669"/>
    <property type="project" value="UniProtKB-ARBA"/>
</dbReference>
<keyword evidence="5" id="KW-0496">Mitochondrion</keyword>
<keyword evidence="4" id="KW-0007">Acetylation</keyword>
<dbReference type="PANTHER" id="PTHR11941:SF44">
    <property type="entry name" value="ENOYL-COA HYDRATASE DOMAIN-CONTAINING PROTEIN 2, MITOCHONDRIAL"/>
    <property type="match status" value="1"/>
</dbReference>
<dbReference type="Pfam" id="PF00378">
    <property type="entry name" value="ECH_1"/>
    <property type="match status" value="1"/>
</dbReference>
<dbReference type="GO" id="GO:0005739">
    <property type="term" value="C:mitochondrion"/>
    <property type="evidence" value="ECO:0007669"/>
    <property type="project" value="UniProtKB-SubCell"/>
</dbReference>
<dbReference type="EMBL" id="GBSI01000790">
    <property type="protein sequence ID" value="JAC95706.1"/>
    <property type="molecule type" value="Transcribed_RNA"/>
</dbReference>
<evidence type="ECO:0000256" key="6">
    <source>
        <dbReference type="ARBA" id="ARBA00023239"/>
    </source>
</evidence>
<dbReference type="FunFam" id="3.90.226.10:FF:000022">
    <property type="entry name" value="methylglutaconyl-CoA hydratase, mitochondrial isoform X1"/>
    <property type="match status" value="1"/>
</dbReference>
<keyword evidence="3" id="KW-0809">Transit peptide</keyword>
<comment type="subcellular location">
    <subcellularLocation>
        <location evidence="1">Mitochondrion</location>
    </subcellularLocation>
</comment>
<dbReference type="FunFam" id="1.10.12.10:FF:000001">
    <property type="entry name" value="Probable enoyl-CoA hydratase, mitochondrial"/>
    <property type="match status" value="1"/>
</dbReference>
<proteinExistence type="inferred from homology"/>
<organism evidence="8">
    <name type="scientific">Hypsiglena sp. JMG-2014</name>
    <dbReference type="NCBI Taxonomy" id="1550645"/>
    <lineage>
        <taxon>Eukaryota</taxon>
        <taxon>Metazoa</taxon>
        <taxon>Chordata</taxon>
        <taxon>Craniata</taxon>
        <taxon>Vertebrata</taxon>
        <taxon>Euteleostomi</taxon>
        <taxon>Lepidosauria</taxon>
        <taxon>Squamata</taxon>
        <taxon>Bifurcata</taxon>
        <taxon>Unidentata</taxon>
        <taxon>Episquamata</taxon>
        <taxon>Toxicofera</taxon>
        <taxon>Serpentes</taxon>
        <taxon>Colubroidea</taxon>
        <taxon>Dipsadidae</taxon>
        <taxon>Hypsiglena</taxon>
    </lineage>
</organism>
<evidence type="ECO:0000256" key="2">
    <source>
        <dbReference type="ARBA" id="ARBA00005254"/>
    </source>
</evidence>
<name>A0A098M0H1_9SAUR</name>
<dbReference type="PROSITE" id="PS00166">
    <property type="entry name" value="ENOYL_COA_HYDRATASE"/>
    <property type="match status" value="1"/>
</dbReference>
<dbReference type="Gene3D" id="1.10.12.10">
    <property type="entry name" value="Lyase 2-enoyl-coa Hydratase, Chain A, domain 2"/>
    <property type="match status" value="1"/>
</dbReference>
<dbReference type="AlphaFoldDB" id="A0A098M0H1"/>
<protein>
    <submittedName>
        <fullName evidence="8">ECHDC2 protein</fullName>
    </submittedName>
</protein>
<dbReference type="SUPFAM" id="SSF52096">
    <property type="entry name" value="ClpP/crotonase"/>
    <property type="match status" value="1"/>
</dbReference>
<dbReference type="InterPro" id="IPR029045">
    <property type="entry name" value="ClpP/crotonase-like_dom_sf"/>
</dbReference>
<reference evidence="8" key="1">
    <citation type="submission" date="2014-09" db="EMBL/GenBank/DDBJ databases">
        <title>RNA-seq and high-definition mass spectrometry reveal the complex and divergent venoms of two rear-fanged colubrid snakes.</title>
        <authorList>
            <person name="McGivern J.J."/>
            <person name="Wray K.P."/>
            <person name="Margres M.J."/>
            <person name="Couch M.E."/>
            <person name="Mackessy S.P."/>
            <person name="Rokyta D.R."/>
        </authorList>
    </citation>
    <scope>NUCLEOTIDE SEQUENCE</scope>
    <source>
        <tissue evidence="8">Venom gland</tissue>
    </source>
</reference>
<dbReference type="PANTHER" id="PTHR11941">
    <property type="entry name" value="ENOYL-COA HYDRATASE-RELATED"/>
    <property type="match status" value="1"/>
</dbReference>
<accession>A0A098M0H1</accession>
<dbReference type="InterPro" id="IPR014748">
    <property type="entry name" value="Enoyl-CoA_hydra_C"/>
</dbReference>
<sequence length="301" mass="32612">MLRLGRATPVLRLLSTESCLGTVGISPRRPASEEKKKEILLHVHGKADCGIAEIQMNRPHARNALGKVFVDELYEILDVLHFDESIRAVIVKSKVKGVFCAGADLKERARMSDAEADYFVQRLRSLMDNIAALPMPTIAAIDGYALGGGLEMALACDLRVAASSAKMGLIETTRGLLPGAGGTQRLSRYIGLGLAKELIFTGRQIDGQEAFSMGLLNHTVPQNEEGDAAYQKALALAEEIVPQAPIAVRLGKLAINKGIEVDIASGMAIERMCYAQNLPTRDRQEGMAAFKEKRLPKFTGK</sequence>
<dbReference type="InterPro" id="IPR018376">
    <property type="entry name" value="Enoyl-CoA_hyd/isom_CS"/>
</dbReference>
<evidence type="ECO:0000256" key="7">
    <source>
        <dbReference type="RuleBase" id="RU003707"/>
    </source>
</evidence>
<evidence type="ECO:0000256" key="3">
    <source>
        <dbReference type="ARBA" id="ARBA00022946"/>
    </source>
</evidence>
<dbReference type="Gene3D" id="3.90.226.10">
    <property type="entry name" value="2-enoyl-CoA Hydratase, Chain A, domain 1"/>
    <property type="match status" value="1"/>
</dbReference>
<evidence type="ECO:0000256" key="5">
    <source>
        <dbReference type="ARBA" id="ARBA00023128"/>
    </source>
</evidence>
<comment type="similarity">
    <text evidence="2 7">Belongs to the enoyl-CoA hydratase/isomerase family.</text>
</comment>
<dbReference type="GO" id="GO:0004300">
    <property type="term" value="F:enoyl-CoA hydratase activity"/>
    <property type="evidence" value="ECO:0007669"/>
    <property type="project" value="UniProtKB-ARBA"/>
</dbReference>
<dbReference type="CDD" id="cd06558">
    <property type="entry name" value="crotonase-like"/>
    <property type="match status" value="1"/>
</dbReference>
<evidence type="ECO:0000256" key="4">
    <source>
        <dbReference type="ARBA" id="ARBA00022990"/>
    </source>
</evidence>
<evidence type="ECO:0000256" key="1">
    <source>
        <dbReference type="ARBA" id="ARBA00004173"/>
    </source>
</evidence>
<keyword evidence="6" id="KW-0456">Lyase</keyword>
<dbReference type="GO" id="GO:0006635">
    <property type="term" value="P:fatty acid beta-oxidation"/>
    <property type="evidence" value="ECO:0007669"/>
    <property type="project" value="TreeGrafter"/>
</dbReference>